<feature type="compositionally biased region" description="Gly residues" evidence="1">
    <location>
        <begin position="63"/>
        <end position="73"/>
    </location>
</feature>
<dbReference type="Pfam" id="PF24866">
    <property type="entry name" value="DUF7732"/>
    <property type="match status" value="1"/>
</dbReference>
<dbReference type="AlphaFoldDB" id="A0AA39U703"/>
<evidence type="ECO:0000313" key="4">
    <source>
        <dbReference type="EMBL" id="KAK0509171.1"/>
    </source>
</evidence>
<feature type="compositionally biased region" description="Low complexity" evidence="1">
    <location>
        <begin position="74"/>
        <end position="119"/>
    </location>
</feature>
<feature type="transmembrane region" description="Helical" evidence="2">
    <location>
        <begin position="146"/>
        <end position="168"/>
    </location>
</feature>
<name>A0AA39U703_9LECA</name>
<accession>A0AA39U703</accession>
<protein>
    <recommendedName>
        <fullName evidence="3">DUF7732 domain-containing protein</fullName>
    </recommendedName>
</protein>
<proteinExistence type="predicted"/>
<organism evidence="4 5">
    <name type="scientific">Cladonia borealis</name>
    <dbReference type="NCBI Taxonomy" id="184061"/>
    <lineage>
        <taxon>Eukaryota</taxon>
        <taxon>Fungi</taxon>
        <taxon>Dikarya</taxon>
        <taxon>Ascomycota</taxon>
        <taxon>Pezizomycotina</taxon>
        <taxon>Lecanoromycetes</taxon>
        <taxon>OSLEUM clade</taxon>
        <taxon>Lecanoromycetidae</taxon>
        <taxon>Lecanorales</taxon>
        <taxon>Lecanorineae</taxon>
        <taxon>Cladoniaceae</taxon>
        <taxon>Cladonia</taxon>
    </lineage>
</organism>
<dbReference type="PANTHER" id="PTHR42091">
    <property type="entry name" value="CONSERVED GLYCINE-RICH PROTEIN (AFU_ORTHOLOGUE AFUA_7G02440)"/>
    <property type="match status" value="1"/>
</dbReference>
<dbReference type="Proteomes" id="UP001166286">
    <property type="component" value="Unassembled WGS sequence"/>
</dbReference>
<evidence type="ECO:0000256" key="1">
    <source>
        <dbReference type="SAM" id="MobiDB-lite"/>
    </source>
</evidence>
<feature type="domain" description="DUF7732" evidence="3">
    <location>
        <begin position="127"/>
        <end position="255"/>
    </location>
</feature>
<gene>
    <name evidence="4" type="ORF">JMJ35_008542</name>
</gene>
<comment type="caution">
    <text evidence="4">The sequence shown here is derived from an EMBL/GenBank/DDBJ whole genome shotgun (WGS) entry which is preliminary data.</text>
</comment>
<keyword evidence="2" id="KW-0472">Membrane</keyword>
<keyword evidence="5" id="KW-1185">Reference proteome</keyword>
<dbReference type="PANTHER" id="PTHR42091:SF1">
    <property type="entry name" value="CONSERVED GLYCINE-RICH PROTEIN (AFU_ORTHOLOGUE AFUA_7G02440)"/>
    <property type="match status" value="1"/>
</dbReference>
<evidence type="ECO:0000256" key="2">
    <source>
        <dbReference type="SAM" id="Phobius"/>
    </source>
</evidence>
<evidence type="ECO:0000313" key="5">
    <source>
        <dbReference type="Proteomes" id="UP001166286"/>
    </source>
</evidence>
<feature type="region of interest" description="Disordered" evidence="1">
    <location>
        <begin position="59"/>
        <end position="119"/>
    </location>
</feature>
<reference evidence="4" key="1">
    <citation type="submission" date="2023-03" db="EMBL/GenBank/DDBJ databases">
        <title>Complete genome of Cladonia borealis.</title>
        <authorList>
            <person name="Park H."/>
        </authorList>
    </citation>
    <scope>NUCLEOTIDE SEQUENCE</scope>
    <source>
        <strain evidence="4">ANT050790</strain>
    </source>
</reference>
<sequence>MKVLEIAVTGLCASSVASALSLPFSRYGRFAISRREAEAEPGGLTGPINDILDLSYLEKRRGGGGSGGGGGRGSSSSGSSSSGSSGSSSSSGKSGSSGSSGSSSGSRNTGTASSSSSISPSYGGGRYFAGGSTSAYRAGSRSPLGIVPFALLGVGLAIFPGLWIYGAYEYNYDHPYSFHNASNASQPANQNETLPVTCLCAQYSACGCDNNDNSTYLGQLLGNGSPASENSSLIHVGDVNGTKTIIINGTLPNGTDTSTTSGAMRNGMVQNSVYWVTGIFVGAMICVL</sequence>
<keyword evidence="2" id="KW-0812">Transmembrane</keyword>
<dbReference type="InterPro" id="IPR056634">
    <property type="entry name" value="DUF7732"/>
</dbReference>
<keyword evidence="2" id="KW-1133">Transmembrane helix</keyword>
<evidence type="ECO:0000259" key="3">
    <source>
        <dbReference type="Pfam" id="PF24866"/>
    </source>
</evidence>
<dbReference type="EMBL" id="JAFEKC020000019">
    <property type="protein sequence ID" value="KAK0509171.1"/>
    <property type="molecule type" value="Genomic_DNA"/>
</dbReference>